<dbReference type="EMBL" id="JAXCGZ010009586">
    <property type="protein sequence ID" value="KAK7076661.1"/>
    <property type="molecule type" value="Genomic_DNA"/>
</dbReference>
<sequence>MGSNASPSLPKASAQTTTLPWSPKGYNRIKYKKVLALAVVANELHSILMSKQPTKRDSGEQSAANAVVLARDSSDTPATEPTAGH</sequence>
<evidence type="ECO:0000313" key="2">
    <source>
        <dbReference type="EMBL" id="KAK7076661.1"/>
    </source>
</evidence>
<evidence type="ECO:0000313" key="3">
    <source>
        <dbReference type="Proteomes" id="UP001381693"/>
    </source>
</evidence>
<comment type="caution">
    <text evidence="2">The sequence shown here is derived from an EMBL/GenBank/DDBJ whole genome shotgun (WGS) entry which is preliminary data.</text>
</comment>
<protein>
    <submittedName>
        <fullName evidence="2">Uncharacterized protein</fullName>
    </submittedName>
</protein>
<keyword evidence="3" id="KW-1185">Reference proteome</keyword>
<name>A0AAN8X5L3_HALRR</name>
<dbReference type="Proteomes" id="UP001381693">
    <property type="component" value="Unassembled WGS sequence"/>
</dbReference>
<feature type="region of interest" description="Disordered" evidence="1">
    <location>
        <begin position="1"/>
        <end position="24"/>
    </location>
</feature>
<feature type="compositionally biased region" description="Polar residues" evidence="1">
    <location>
        <begin position="1"/>
        <end position="20"/>
    </location>
</feature>
<feature type="region of interest" description="Disordered" evidence="1">
    <location>
        <begin position="49"/>
        <end position="85"/>
    </location>
</feature>
<organism evidence="2 3">
    <name type="scientific">Halocaridina rubra</name>
    <name type="common">Hawaiian red shrimp</name>
    <dbReference type="NCBI Taxonomy" id="373956"/>
    <lineage>
        <taxon>Eukaryota</taxon>
        <taxon>Metazoa</taxon>
        <taxon>Ecdysozoa</taxon>
        <taxon>Arthropoda</taxon>
        <taxon>Crustacea</taxon>
        <taxon>Multicrustacea</taxon>
        <taxon>Malacostraca</taxon>
        <taxon>Eumalacostraca</taxon>
        <taxon>Eucarida</taxon>
        <taxon>Decapoda</taxon>
        <taxon>Pleocyemata</taxon>
        <taxon>Caridea</taxon>
        <taxon>Atyoidea</taxon>
        <taxon>Atyidae</taxon>
        <taxon>Halocaridina</taxon>
    </lineage>
</organism>
<evidence type="ECO:0000256" key="1">
    <source>
        <dbReference type="SAM" id="MobiDB-lite"/>
    </source>
</evidence>
<accession>A0AAN8X5L3</accession>
<reference evidence="2 3" key="1">
    <citation type="submission" date="2023-11" db="EMBL/GenBank/DDBJ databases">
        <title>Halocaridina rubra genome assembly.</title>
        <authorList>
            <person name="Smith C."/>
        </authorList>
    </citation>
    <scope>NUCLEOTIDE SEQUENCE [LARGE SCALE GENOMIC DNA]</scope>
    <source>
        <strain evidence="2">EP-1</strain>
        <tissue evidence="2">Whole</tissue>
    </source>
</reference>
<proteinExistence type="predicted"/>
<gene>
    <name evidence="2" type="ORF">SK128_027148</name>
</gene>
<dbReference type="AlphaFoldDB" id="A0AAN8X5L3"/>